<protein>
    <submittedName>
        <fullName evidence="1">Uncharacterized protein</fullName>
    </submittedName>
</protein>
<organism evidence="1">
    <name type="scientific">uncultured Caudovirales phage</name>
    <dbReference type="NCBI Taxonomy" id="2100421"/>
    <lineage>
        <taxon>Viruses</taxon>
        <taxon>Duplodnaviria</taxon>
        <taxon>Heunggongvirae</taxon>
        <taxon>Uroviricota</taxon>
        <taxon>Caudoviricetes</taxon>
        <taxon>Peduoviridae</taxon>
        <taxon>Maltschvirus</taxon>
        <taxon>Maltschvirus maltsch</taxon>
    </lineage>
</organism>
<proteinExistence type="predicted"/>
<dbReference type="EMBL" id="LR798321">
    <property type="protein sequence ID" value="CAB5223418.1"/>
    <property type="molecule type" value="Genomic_DNA"/>
</dbReference>
<reference evidence="1" key="1">
    <citation type="submission" date="2020-05" db="EMBL/GenBank/DDBJ databases">
        <authorList>
            <person name="Chiriac C."/>
            <person name="Salcher M."/>
            <person name="Ghai R."/>
            <person name="Kavagutti S V."/>
        </authorList>
    </citation>
    <scope>NUCLEOTIDE SEQUENCE</scope>
</reference>
<accession>A0A6J7X2Q5</accession>
<gene>
    <name evidence="1" type="ORF">UFOVP383_40</name>
</gene>
<evidence type="ECO:0000313" key="1">
    <source>
        <dbReference type="EMBL" id="CAB5223418.1"/>
    </source>
</evidence>
<sequence>MAAYNLTEEQIIDAIDWCPHKLFILRTVGKGDAKREISPVLVLANEVITDDTDHCTQVFRNRLQFDCFIDQLQSVANELWPQETAS</sequence>
<name>A0A6J7X2Q5_9CAUD</name>